<feature type="compositionally biased region" description="Polar residues" evidence="1">
    <location>
        <begin position="47"/>
        <end position="71"/>
    </location>
</feature>
<proteinExistence type="predicted"/>
<reference evidence="4" key="1">
    <citation type="submission" date="2015-03" db="EMBL/GenBank/DDBJ databases">
        <authorList>
            <consortium name="Pathogen Informatics"/>
        </authorList>
    </citation>
    <scope>NUCLEOTIDE SEQUENCE [LARGE SCALE GENOMIC DNA]</scope>
    <source>
        <strain evidence="4">N09902308</strain>
    </source>
</reference>
<dbReference type="AlphaFoldDB" id="A0A916LFS5"/>
<evidence type="ECO:0008006" key="5">
    <source>
        <dbReference type="Google" id="ProtNLM"/>
    </source>
</evidence>
<gene>
    <name evidence="3" type="ORF">ERS007739_04578</name>
</gene>
<comment type="caution">
    <text evidence="3">The sequence shown here is derived from an EMBL/GenBank/DDBJ whole genome shotgun (WGS) entry which is preliminary data.</text>
</comment>
<protein>
    <recommendedName>
        <fullName evidence="5">Secreted protein</fullName>
    </recommendedName>
</protein>
<evidence type="ECO:0000256" key="2">
    <source>
        <dbReference type="SAM" id="SignalP"/>
    </source>
</evidence>
<feature type="signal peptide" evidence="2">
    <location>
        <begin position="1"/>
        <end position="20"/>
    </location>
</feature>
<evidence type="ECO:0000313" key="4">
    <source>
        <dbReference type="Proteomes" id="UP000039021"/>
    </source>
</evidence>
<feature type="region of interest" description="Disordered" evidence="1">
    <location>
        <begin position="26"/>
        <end position="71"/>
    </location>
</feature>
<evidence type="ECO:0000256" key="1">
    <source>
        <dbReference type="SAM" id="MobiDB-lite"/>
    </source>
</evidence>
<accession>A0A916LFS5</accession>
<keyword evidence="2" id="KW-0732">Signal</keyword>
<feature type="compositionally biased region" description="Polar residues" evidence="1">
    <location>
        <begin position="26"/>
        <end position="37"/>
    </location>
</feature>
<name>A0A916LFS5_MYCTX</name>
<dbReference type="EMBL" id="CSBK01002939">
    <property type="protein sequence ID" value="CPA40054.1"/>
    <property type="molecule type" value="Genomic_DNA"/>
</dbReference>
<organism evidence="3 4">
    <name type="scientific">Mycobacterium tuberculosis</name>
    <dbReference type="NCBI Taxonomy" id="1773"/>
    <lineage>
        <taxon>Bacteria</taxon>
        <taxon>Bacillati</taxon>
        <taxon>Actinomycetota</taxon>
        <taxon>Actinomycetes</taxon>
        <taxon>Mycobacteriales</taxon>
        <taxon>Mycobacteriaceae</taxon>
        <taxon>Mycobacterium</taxon>
        <taxon>Mycobacterium tuberculosis complex</taxon>
    </lineage>
</organism>
<feature type="chain" id="PRO_5038446790" description="Secreted protein" evidence="2">
    <location>
        <begin position="21"/>
        <end position="71"/>
    </location>
</feature>
<evidence type="ECO:0000313" key="3">
    <source>
        <dbReference type="EMBL" id="CPA40054.1"/>
    </source>
</evidence>
<dbReference type="Proteomes" id="UP000039021">
    <property type="component" value="Unassembled WGS sequence"/>
</dbReference>
<sequence>MLPILAPATLASTACPSVVAKNSTTCAGANASTTRSHNPVGMPEPMNNRTGWLPCNTNAGSSTTSRSMAHV</sequence>